<dbReference type="Proteomes" id="UP000602647">
    <property type="component" value="Unassembled WGS sequence"/>
</dbReference>
<feature type="domain" description="Calcineurin-like phosphoesterase" evidence="7">
    <location>
        <begin position="342"/>
        <end position="541"/>
    </location>
</feature>
<keyword evidence="2 6" id="KW-0812">Transmembrane</keyword>
<feature type="transmembrane region" description="Helical" evidence="6">
    <location>
        <begin position="56"/>
        <end position="74"/>
    </location>
</feature>
<keyword evidence="10" id="KW-1185">Reference proteome</keyword>
<dbReference type="EMBL" id="JACRYT010000008">
    <property type="protein sequence ID" value="MBC6679951.1"/>
    <property type="molecule type" value="Genomic_DNA"/>
</dbReference>
<proteinExistence type="predicted"/>
<dbReference type="GO" id="GO:0005886">
    <property type="term" value="C:plasma membrane"/>
    <property type="evidence" value="ECO:0007669"/>
    <property type="project" value="UniProtKB-ARBA"/>
</dbReference>
<evidence type="ECO:0000256" key="6">
    <source>
        <dbReference type="SAM" id="Phobius"/>
    </source>
</evidence>
<sequence>MFSLAALDPRTKMVMIAAISTAAMAVENLRFLLGLLLFTSALLAAGKVGFRQQLKQARMAVGMVVFLFLLQALFGQMELGAALSIRLLIIIVSALILLTGAPRDYLLGLVQWKIPYEIAYMVIIGLHFFPILREEAMDVYYSIQLRGMEIKKASIAAKLRVYLKISLPILAGAMERAKDMSISMEARAFRAYPKRTYMRKLKLKARDLICMTMFPLLAAVFILTGCMAGTGTGDHMTTETSRQEDRAVASQILLSQTENPQSSQAVSWYSCRKETGLVHYGIKNTNCEARAERTKIREGEYYRYKAVLTGLRPDTTYQYCVGNGQSWSKVRSFTTAGKGNFSFLFMGDIQYQVRERDYETWGTLLRRACREHPDINFGILSGDMVEKSADIQDWSAFFNQSQSVFSRIPLAAVPGNHETSIIPYTYLQMLPQPENSPLPGEVYSFDYGDCHFLMLNSCLFMEERIRDMGKKRWQEMIEQLRQWIRTDLSHSSAKWKIAVMHHPPYPITEDDPIYSRIRKNWIPVLSEGGVACILCGHQHVYMRTKEQNGITCIMGNSGQKQSYYDKKGEPLSEYIEKMEARTGTYQVISVSENNLKVEAFDENGVRFDVWELPKL</sequence>
<evidence type="ECO:0000256" key="4">
    <source>
        <dbReference type="ARBA" id="ARBA00022989"/>
    </source>
</evidence>
<dbReference type="GO" id="GO:0046872">
    <property type="term" value="F:metal ion binding"/>
    <property type="evidence" value="ECO:0007669"/>
    <property type="project" value="InterPro"/>
</dbReference>
<reference evidence="9" key="1">
    <citation type="submission" date="2020-08" db="EMBL/GenBank/DDBJ databases">
        <title>Genome public.</title>
        <authorList>
            <person name="Liu C."/>
            <person name="Sun Q."/>
        </authorList>
    </citation>
    <scope>NUCLEOTIDE SEQUENCE</scope>
    <source>
        <strain evidence="9">BX12</strain>
    </source>
</reference>
<keyword evidence="3" id="KW-0732">Signal</keyword>
<dbReference type="Pfam" id="PF02361">
    <property type="entry name" value="CbiQ"/>
    <property type="match status" value="1"/>
</dbReference>
<keyword evidence="5 6" id="KW-0472">Membrane</keyword>
<evidence type="ECO:0000256" key="5">
    <source>
        <dbReference type="ARBA" id="ARBA00023136"/>
    </source>
</evidence>
<dbReference type="GO" id="GO:0003993">
    <property type="term" value="F:acid phosphatase activity"/>
    <property type="evidence" value="ECO:0007669"/>
    <property type="project" value="InterPro"/>
</dbReference>
<dbReference type="CDD" id="cd16914">
    <property type="entry name" value="EcfT"/>
    <property type="match status" value="1"/>
</dbReference>
<evidence type="ECO:0000256" key="1">
    <source>
        <dbReference type="ARBA" id="ARBA00004141"/>
    </source>
</evidence>
<accession>A0A923NIZ9</accession>
<dbReference type="SUPFAM" id="SSF56300">
    <property type="entry name" value="Metallo-dependent phosphatases"/>
    <property type="match status" value="1"/>
</dbReference>
<feature type="transmembrane region" description="Helical" evidence="6">
    <location>
        <begin position="208"/>
        <end position="230"/>
    </location>
</feature>
<dbReference type="RefSeq" id="WP_187303055.1">
    <property type="nucleotide sequence ID" value="NZ_JACRYT010000008.1"/>
</dbReference>
<dbReference type="InterPro" id="IPR015914">
    <property type="entry name" value="PAPs_N"/>
</dbReference>
<keyword evidence="4 6" id="KW-1133">Transmembrane helix</keyword>
<evidence type="ECO:0000259" key="8">
    <source>
        <dbReference type="Pfam" id="PF16656"/>
    </source>
</evidence>
<dbReference type="InterPro" id="IPR008963">
    <property type="entry name" value="Purple_acid_Pase-like_N"/>
</dbReference>
<evidence type="ECO:0000313" key="9">
    <source>
        <dbReference type="EMBL" id="MBC6679951.1"/>
    </source>
</evidence>
<name>A0A923NIZ9_9FIRM</name>
<evidence type="ECO:0000256" key="3">
    <source>
        <dbReference type="ARBA" id="ARBA00022729"/>
    </source>
</evidence>
<comment type="caution">
    <text evidence="9">The sequence shown here is derived from an EMBL/GenBank/DDBJ whole genome shotgun (WGS) entry which is preliminary data.</text>
</comment>
<dbReference type="AlphaFoldDB" id="A0A923NIZ9"/>
<feature type="transmembrane region" description="Helical" evidence="6">
    <location>
        <begin position="114"/>
        <end position="132"/>
    </location>
</feature>
<dbReference type="Pfam" id="PF16656">
    <property type="entry name" value="Pur_ac_phosph_N"/>
    <property type="match status" value="1"/>
</dbReference>
<dbReference type="InterPro" id="IPR003339">
    <property type="entry name" value="ABC/ECF_trnsptr_transmembrane"/>
</dbReference>
<dbReference type="InterPro" id="IPR029052">
    <property type="entry name" value="Metallo-depent_PP-like"/>
</dbReference>
<feature type="domain" description="Purple acid phosphatase N-terminal" evidence="8">
    <location>
        <begin position="250"/>
        <end position="335"/>
    </location>
</feature>
<dbReference type="SUPFAM" id="SSF49363">
    <property type="entry name" value="Purple acid phosphatase, N-terminal domain"/>
    <property type="match status" value="1"/>
</dbReference>
<protein>
    <submittedName>
        <fullName evidence="9">Fibronectin type III domain-containing protein</fullName>
    </submittedName>
</protein>
<evidence type="ECO:0000259" key="7">
    <source>
        <dbReference type="Pfam" id="PF00149"/>
    </source>
</evidence>
<evidence type="ECO:0000256" key="2">
    <source>
        <dbReference type="ARBA" id="ARBA00022692"/>
    </source>
</evidence>
<organism evidence="9 10">
    <name type="scientific">Zhenpiania hominis</name>
    <dbReference type="NCBI Taxonomy" id="2763644"/>
    <lineage>
        <taxon>Bacteria</taxon>
        <taxon>Bacillati</taxon>
        <taxon>Bacillota</taxon>
        <taxon>Clostridia</taxon>
        <taxon>Peptostreptococcales</taxon>
        <taxon>Anaerovoracaceae</taxon>
        <taxon>Zhenpiania</taxon>
    </lineage>
</organism>
<dbReference type="Gene3D" id="3.60.21.10">
    <property type="match status" value="1"/>
</dbReference>
<gene>
    <name evidence="9" type="ORF">H9L42_08925</name>
</gene>
<comment type="subcellular location">
    <subcellularLocation>
        <location evidence="1">Membrane</location>
        <topology evidence="1">Multi-pass membrane protein</topology>
    </subcellularLocation>
</comment>
<dbReference type="Gene3D" id="2.60.40.380">
    <property type="entry name" value="Purple acid phosphatase-like, N-terminal"/>
    <property type="match status" value="1"/>
</dbReference>
<dbReference type="Pfam" id="PF00149">
    <property type="entry name" value="Metallophos"/>
    <property type="match status" value="1"/>
</dbReference>
<evidence type="ECO:0000313" key="10">
    <source>
        <dbReference type="Proteomes" id="UP000602647"/>
    </source>
</evidence>
<dbReference type="InterPro" id="IPR004843">
    <property type="entry name" value="Calcineurin-like_PHP"/>
</dbReference>
<dbReference type="PANTHER" id="PTHR45867:SF3">
    <property type="entry name" value="ACID PHOSPHATASE TYPE 7"/>
    <property type="match status" value="1"/>
</dbReference>
<dbReference type="PANTHER" id="PTHR45867">
    <property type="entry name" value="PURPLE ACID PHOSPHATASE"/>
    <property type="match status" value="1"/>
</dbReference>
<feature type="transmembrane region" description="Helical" evidence="6">
    <location>
        <begin position="81"/>
        <end position="102"/>
    </location>
</feature>